<accession>A0AAN8IHC3</accession>
<sequence length="210" mass="23229">MFVILLFLARPVFSICVDNGVKHAEAEKWVRNGNFLVTCASGETKVLNCLTDAGTVLSLGTTSHVENGVEYSCVDDEPGTEGSGEEVSVNSCPGSADDYDDITVGNFLICCISKRFKGCVDEYGDSIKSGYFLLGKRLLKYCNIQNNGMRARIEPKGCFNGSRSDDVDDVSFHVKKYTIWRQVSHFGTFVEARMCLSVWGSMIPYTDNYM</sequence>
<keyword evidence="3" id="KW-1185">Reference proteome</keyword>
<evidence type="ECO:0000313" key="3">
    <source>
        <dbReference type="Proteomes" id="UP001331761"/>
    </source>
</evidence>
<feature type="domain" description="Ig-like" evidence="1">
    <location>
        <begin position="16"/>
        <end position="90"/>
    </location>
</feature>
<dbReference type="PROSITE" id="PS50835">
    <property type="entry name" value="IG_LIKE"/>
    <property type="match status" value="1"/>
</dbReference>
<dbReference type="InterPro" id="IPR055119">
    <property type="entry name" value="Mig18_Fn1"/>
</dbReference>
<dbReference type="Proteomes" id="UP001331761">
    <property type="component" value="Unassembled WGS sequence"/>
</dbReference>
<organism evidence="2 3">
    <name type="scientific">Trichostrongylus colubriformis</name>
    <name type="common">Black scour worm</name>
    <dbReference type="NCBI Taxonomy" id="6319"/>
    <lineage>
        <taxon>Eukaryota</taxon>
        <taxon>Metazoa</taxon>
        <taxon>Ecdysozoa</taxon>
        <taxon>Nematoda</taxon>
        <taxon>Chromadorea</taxon>
        <taxon>Rhabditida</taxon>
        <taxon>Rhabditina</taxon>
        <taxon>Rhabditomorpha</taxon>
        <taxon>Strongyloidea</taxon>
        <taxon>Trichostrongylidae</taxon>
        <taxon>Trichostrongylus</taxon>
    </lineage>
</organism>
<reference evidence="2 3" key="1">
    <citation type="submission" date="2019-10" db="EMBL/GenBank/DDBJ databases">
        <title>Assembly and Annotation for the nematode Trichostrongylus colubriformis.</title>
        <authorList>
            <person name="Martin J."/>
        </authorList>
    </citation>
    <scope>NUCLEOTIDE SEQUENCE [LARGE SCALE GENOMIC DNA]</scope>
    <source>
        <strain evidence="2">G859</strain>
        <tissue evidence="2">Whole worm</tissue>
    </source>
</reference>
<name>A0AAN8IHC3_TRICO</name>
<dbReference type="InterPro" id="IPR007110">
    <property type="entry name" value="Ig-like_dom"/>
</dbReference>
<protein>
    <submittedName>
        <fullName evidence="2">Abnormal cell migration protein 18</fullName>
    </submittedName>
</protein>
<evidence type="ECO:0000259" key="1">
    <source>
        <dbReference type="PROSITE" id="PS50835"/>
    </source>
</evidence>
<comment type="caution">
    <text evidence="2">The sequence shown here is derived from an EMBL/GenBank/DDBJ whole genome shotgun (WGS) entry which is preliminary data.</text>
</comment>
<evidence type="ECO:0000313" key="2">
    <source>
        <dbReference type="EMBL" id="KAK5969392.1"/>
    </source>
</evidence>
<proteinExistence type="predicted"/>
<dbReference type="Pfam" id="PF23003">
    <property type="entry name" value="Fn1_2"/>
    <property type="match status" value="1"/>
</dbReference>
<dbReference type="AlphaFoldDB" id="A0AAN8IHC3"/>
<gene>
    <name evidence="2" type="ORF">GCK32_013335</name>
</gene>
<dbReference type="EMBL" id="WIXE01020194">
    <property type="protein sequence ID" value="KAK5969392.1"/>
    <property type="molecule type" value="Genomic_DNA"/>
</dbReference>